<feature type="compositionally biased region" description="Polar residues" evidence="1">
    <location>
        <begin position="42"/>
        <end position="54"/>
    </location>
</feature>
<dbReference type="Proteomes" id="UP000593571">
    <property type="component" value="Unassembled WGS sequence"/>
</dbReference>
<feature type="compositionally biased region" description="Low complexity" evidence="1">
    <location>
        <begin position="26"/>
        <end position="37"/>
    </location>
</feature>
<evidence type="ECO:0000313" key="3">
    <source>
        <dbReference type="Proteomes" id="UP000593571"/>
    </source>
</evidence>
<gene>
    <name evidence="2" type="ORF">HJG63_001562</name>
</gene>
<protein>
    <submittedName>
        <fullName evidence="2">Bromodomain containing 1</fullName>
    </submittedName>
</protein>
<evidence type="ECO:0000256" key="1">
    <source>
        <dbReference type="SAM" id="MobiDB-lite"/>
    </source>
</evidence>
<accession>A0A7J8JAE6</accession>
<feature type="region of interest" description="Disordered" evidence="1">
    <location>
        <begin position="1"/>
        <end position="54"/>
    </location>
</feature>
<keyword evidence="3" id="KW-1185">Reference proteome</keyword>
<name>A0A7J8JAE6_ROUAE</name>
<reference evidence="2 3" key="1">
    <citation type="journal article" date="2020" name="Nature">
        <title>Six reference-quality genomes reveal evolution of bat adaptations.</title>
        <authorList>
            <person name="Jebb D."/>
            <person name="Huang Z."/>
            <person name="Pippel M."/>
            <person name="Hughes G.M."/>
            <person name="Lavrichenko K."/>
            <person name="Devanna P."/>
            <person name="Winkler S."/>
            <person name="Jermiin L.S."/>
            <person name="Skirmuntt E.C."/>
            <person name="Katzourakis A."/>
            <person name="Burkitt-Gray L."/>
            <person name="Ray D.A."/>
            <person name="Sullivan K.A.M."/>
            <person name="Roscito J.G."/>
            <person name="Kirilenko B.M."/>
            <person name="Davalos L.M."/>
            <person name="Corthals A.P."/>
            <person name="Power M.L."/>
            <person name="Jones G."/>
            <person name="Ransome R.D."/>
            <person name="Dechmann D.K.N."/>
            <person name="Locatelli A.G."/>
            <person name="Puechmaille S.J."/>
            <person name="Fedrigo O."/>
            <person name="Jarvis E.D."/>
            <person name="Hiller M."/>
            <person name="Vernes S.C."/>
            <person name="Myers E.W."/>
            <person name="Teeling E.C."/>
        </authorList>
    </citation>
    <scope>NUCLEOTIDE SEQUENCE [LARGE SCALE GENOMIC DNA]</scope>
    <source>
        <strain evidence="2">MRouAeg1</strain>
        <tissue evidence="2">Muscle</tissue>
    </source>
</reference>
<dbReference type="EMBL" id="JACASE010000002">
    <property type="protein sequence ID" value="KAF6493827.1"/>
    <property type="molecule type" value="Genomic_DNA"/>
</dbReference>
<comment type="caution">
    <text evidence="2">The sequence shown here is derived from an EMBL/GenBank/DDBJ whole genome shotgun (WGS) entry which is preliminary data.</text>
</comment>
<organism evidence="2 3">
    <name type="scientific">Rousettus aegyptiacus</name>
    <name type="common">Egyptian fruit bat</name>
    <name type="synonym">Pteropus aegyptiacus</name>
    <dbReference type="NCBI Taxonomy" id="9407"/>
    <lineage>
        <taxon>Eukaryota</taxon>
        <taxon>Metazoa</taxon>
        <taxon>Chordata</taxon>
        <taxon>Craniata</taxon>
        <taxon>Vertebrata</taxon>
        <taxon>Euteleostomi</taxon>
        <taxon>Mammalia</taxon>
        <taxon>Eutheria</taxon>
        <taxon>Laurasiatheria</taxon>
        <taxon>Chiroptera</taxon>
        <taxon>Yinpterochiroptera</taxon>
        <taxon>Pteropodoidea</taxon>
        <taxon>Pteropodidae</taxon>
        <taxon>Rousettinae</taxon>
        <taxon>Rousettus</taxon>
    </lineage>
</organism>
<dbReference type="AlphaFoldDB" id="A0A7J8JAE6"/>
<sequence length="185" mass="19792">MPSRVQDPLRKGSHSPCPAPSEEPRSAAALASRNASLKQEGRSLSPSHSVVQGLQSGCCVRGREDDVRHVRPHQSSWGAGRLVGEQSHFERNLFPSVSEARRGQMRRRQARPVSRAQRSGSSGVREDLRTGRWRVSTGFNPKPPAALAPARASARPRGRRSQAPAPSGRESPGGISAVSPTVSGA</sequence>
<feature type="region of interest" description="Disordered" evidence="1">
    <location>
        <begin position="67"/>
        <end position="185"/>
    </location>
</feature>
<evidence type="ECO:0000313" key="2">
    <source>
        <dbReference type="EMBL" id="KAF6493827.1"/>
    </source>
</evidence>
<proteinExistence type="predicted"/>